<accession>A0ABS5PIZ4</accession>
<name>A0ABS5PIZ4_9FLAO</name>
<dbReference type="Proteomes" id="UP000722625">
    <property type="component" value="Unassembled WGS sequence"/>
</dbReference>
<dbReference type="EMBL" id="JAGYVZ010000044">
    <property type="protein sequence ID" value="MBS7234101.1"/>
    <property type="molecule type" value="Genomic_DNA"/>
</dbReference>
<dbReference type="InterPro" id="IPR004360">
    <property type="entry name" value="Glyas_Fos-R_dOase_dom"/>
</dbReference>
<evidence type="ECO:0000313" key="4">
    <source>
        <dbReference type="Proteomes" id="UP000722625"/>
    </source>
</evidence>
<evidence type="ECO:0000256" key="1">
    <source>
        <dbReference type="ARBA" id="ARBA00022723"/>
    </source>
</evidence>
<sequence>MNEVQNSNLKGLQSLSLYNIAFTVTDLEKSISWYADILNFILINKQDFEIPTGKAEVAMLEGAGIKLELLKFPNAKRIEELFAPAPMHLIPIGNKAIVFQVDDIKTTSTELEAKGAKFVWREQYIAADKMLCTMIEDIDGNKINIVQKDTTI</sequence>
<proteinExistence type="predicted"/>
<dbReference type="InterPro" id="IPR051785">
    <property type="entry name" value="MMCE/EMCE_epimerase"/>
</dbReference>
<feature type="domain" description="VOC" evidence="2">
    <location>
        <begin position="16"/>
        <end position="148"/>
    </location>
</feature>
<keyword evidence="1" id="KW-0479">Metal-binding</keyword>
<dbReference type="PANTHER" id="PTHR43048">
    <property type="entry name" value="METHYLMALONYL-COA EPIMERASE"/>
    <property type="match status" value="1"/>
</dbReference>
<protein>
    <submittedName>
        <fullName evidence="3">VOC family protein</fullName>
    </submittedName>
</protein>
<organism evidence="3 4">
    <name type="scientific">Flavobacterium psychroterrae</name>
    <dbReference type="NCBI Taxonomy" id="2133767"/>
    <lineage>
        <taxon>Bacteria</taxon>
        <taxon>Pseudomonadati</taxon>
        <taxon>Bacteroidota</taxon>
        <taxon>Flavobacteriia</taxon>
        <taxon>Flavobacteriales</taxon>
        <taxon>Flavobacteriaceae</taxon>
        <taxon>Flavobacterium</taxon>
    </lineage>
</organism>
<evidence type="ECO:0000259" key="2">
    <source>
        <dbReference type="PROSITE" id="PS51819"/>
    </source>
</evidence>
<dbReference type="Pfam" id="PF00903">
    <property type="entry name" value="Glyoxalase"/>
    <property type="match status" value="1"/>
</dbReference>
<comment type="caution">
    <text evidence="3">The sequence shown here is derived from an EMBL/GenBank/DDBJ whole genome shotgun (WGS) entry which is preliminary data.</text>
</comment>
<dbReference type="InterPro" id="IPR029068">
    <property type="entry name" value="Glyas_Bleomycin-R_OHBP_Dase"/>
</dbReference>
<gene>
    <name evidence="3" type="ORF">KHA90_24150</name>
</gene>
<dbReference type="Gene3D" id="3.10.180.10">
    <property type="entry name" value="2,3-Dihydroxybiphenyl 1,2-Dioxygenase, domain 1"/>
    <property type="match status" value="1"/>
</dbReference>
<reference evidence="3 4" key="1">
    <citation type="journal article" date="2018" name="Int. J. Syst. Evol. Microbiol.">
        <title>Flavobacterium chryseum sp. nov. and Flavobacterium psychroterrae sp. nov., novel environmental bacteria isolated from Antarctica.</title>
        <authorList>
            <person name="Kralova S."/>
            <person name="Svec P."/>
            <person name="Busse H.J."/>
            <person name="Stankova E."/>
            <person name="Vaczi P."/>
            <person name="Sedlacek I."/>
        </authorList>
    </citation>
    <scope>NUCLEOTIDE SEQUENCE [LARGE SCALE GENOMIC DNA]</scope>
    <source>
        <strain evidence="3 4">CCM 8827</strain>
    </source>
</reference>
<evidence type="ECO:0000313" key="3">
    <source>
        <dbReference type="EMBL" id="MBS7234101.1"/>
    </source>
</evidence>
<dbReference type="PROSITE" id="PS51819">
    <property type="entry name" value="VOC"/>
    <property type="match status" value="1"/>
</dbReference>
<dbReference type="InterPro" id="IPR037523">
    <property type="entry name" value="VOC_core"/>
</dbReference>
<dbReference type="RefSeq" id="WP_213307918.1">
    <property type="nucleotide sequence ID" value="NZ_JAGYVZ010000044.1"/>
</dbReference>
<keyword evidence="4" id="KW-1185">Reference proteome</keyword>
<dbReference type="PANTHER" id="PTHR43048:SF3">
    <property type="entry name" value="METHYLMALONYL-COA EPIMERASE, MITOCHONDRIAL"/>
    <property type="match status" value="1"/>
</dbReference>
<dbReference type="SUPFAM" id="SSF54593">
    <property type="entry name" value="Glyoxalase/Bleomycin resistance protein/Dihydroxybiphenyl dioxygenase"/>
    <property type="match status" value="1"/>
</dbReference>